<feature type="domain" description="Nudix hydrolase" evidence="3">
    <location>
        <begin position="45"/>
        <end position="176"/>
    </location>
</feature>
<dbReference type="GO" id="GO:0044715">
    <property type="term" value="F:8-oxo-dGDP phosphatase activity"/>
    <property type="evidence" value="ECO:0007669"/>
    <property type="project" value="TreeGrafter"/>
</dbReference>
<dbReference type="InterPro" id="IPR020084">
    <property type="entry name" value="NUDIX_hydrolase_CS"/>
</dbReference>
<protein>
    <submittedName>
        <fullName evidence="4">8-oxo-dGDP phosphatase NUDT18</fullName>
    </submittedName>
</protein>
<dbReference type="Gene3D" id="3.90.79.10">
    <property type="entry name" value="Nucleoside Triphosphate Pyrophosphohydrolase"/>
    <property type="match status" value="1"/>
</dbReference>
<dbReference type="PANTHER" id="PTHR22769">
    <property type="entry name" value="MUTT/NUDIX HYDROLASE"/>
    <property type="match status" value="1"/>
</dbReference>
<dbReference type="EMBL" id="LSMT01000117">
    <property type="protein sequence ID" value="PFX26793.1"/>
    <property type="molecule type" value="Genomic_DNA"/>
</dbReference>
<dbReference type="GO" id="GO:0044716">
    <property type="term" value="F:8-oxo-GDP phosphatase activity"/>
    <property type="evidence" value="ECO:0007669"/>
    <property type="project" value="TreeGrafter"/>
</dbReference>
<evidence type="ECO:0000256" key="2">
    <source>
        <dbReference type="RuleBase" id="RU003476"/>
    </source>
</evidence>
<dbReference type="AlphaFoldDB" id="A0A2B4SCL8"/>
<evidence type="ECO:0000259" key="3">
    <source>
        <dbReference type="PROSITE" id="PS51462"/>
    </source>
</evidence>
<dbReference type="InterPro" id="IPR015797">
    <property type="entry name" value="NUDIX_hydrolase-like_dom_sf"/>
</dbReference>
<evidence type="ECO:0000313" key="5">
    <source>
        <dbReference type="Proteomes" id="UP000225706"/>
    </source>
</evidence>
<name>A0A2B4SCL8_STYPI</name>
<dbReference type="PANTHER" id="PTHR22769:SF56">
    <property type="entry name" value="8-OXO-DGDP PHOSPHATASE NUDT18"/>
    <property type="match status" value="1"/>
</dbReference>
<dbReference type="InterPro" id="IPR020476">
    <property type="entry name" value="Nudix_hydrolase"/>
</dbReference>
<sequence length="362" mass="40953">MNQLVNDVENAIFSKFRRTTAPSSACDFGREAAKHPHTRAERMAVLGQNVCYIVTAVVINEGRILMMREAKKSCRGTWYLPAGRVEKNESLEEGVMREVLEETGLTFQPLSIICIDSQGTFWFRFTFVGCITGGKLKTLAEEDKESMEAGWFPAEEVFTSLNLRARDICPLIDCGLKWYETKQEQTICRLLPAKNSLGQVTVSLLAVKRKEKNDENSIFCLVCNNSTSDGNPSCFPCLPSKSVEMDGSNVSRLIDLLIKDFDSYAQYKIHGYVYVEHTGEPHGTADGVRLTVLVEVFQPFEEGLKGKYQWFKVEGKSLTETLTSTLFFTESFLTCMMDITEKDGLFIVYLRNFVKVAYHQTF</sequence>
<keyword evidence="1 2" id="KW-0378">Hydrolase</keyword>
<keyword evidence="5" id="KW-1185">Reference proteome</keyword>
<dbReference type="Proteomes" id="UP000225706">
    <property type="component" value="Unassembled WGS sequence"/>
</dbReference>
<dbReference type="InterPro" id="IPR000086">
    <property type="entry name" value="NUDIX_hydrolase_dom"/>
</dbReference>
<accession>A0A2B4SCL8</accession>
<dbReference type="OrthoDB" id="10005910at2759"/>
<dbReference type="PRINTS" id="PR00502">
    <property type="entry name" value="NUDIXFAMILY"/>
</dbReference>
<evidence type="ECO:0000313" key="4">
    <source>
        <dbReference type="EMBL" id="PFX26793.1"/>
    </source>
</evidence>
<dbReference type="SUPFAM" id="SSF55811">
    <property type="entry name" value="Nudix"/>
    <property type="match status" value="1"/>
</dbReference>
<dbReference type="PROSITE" id="PS00893">
    <property type="entry name" value="NUDIX_BOX"/>
    <property type="match status" value="1"/>
</dbReference>
<reference evidence="5" key="1">
    <citation type="journal article" date="2017" name="bioRxiv">
        <title>Comparative analysis of the genomes of Stylophora pistillata and Acropora digitifera provides evidence for extensive differences between species of corals.</title>
        <authorList>
            <person name="Voolstra C.R."/>
            <person name="Li Y."/>
            <person name="Liew Y.J."/>
            <person name="Baumgarten S."/>
            <person name="Zoccola D."/>
            <person name="Flot J.-F."/>
            <person name="Tambutte S."/>
            <person name="Allemand D."/>
            <person name="Aranda M."/>
        </authorList>
    </citation>
    <scope>NUCLEOTIDE SEQUENCE [LARGE SCALE GENOMIC DNA]</scope>
</reference>
<comment type="similarity">
    <text evidence="2">Belongs to the Nudix hydrolase family.</text>
</comment>
<proteinExistence type="inferred from homology"/>
<dbReference type="Pfam" id="PF00293">
    <property type="entry name" value="NUDIX"/>
    <property type="match status" value="1"/>
</dbReference>
<organism evidence="4 5">
    <name type="scientific">Stylophora pistillata</name>
    <name type="common">Smooth cauliflower coral</name>
    <dbReference type="NCBI Taxonomy" id="50429"/>
    <lineage>
        <taxon>Eukaryota</taxon>
        <taxon>Metazoa</taxon>
        <taxon>Cnidaria</taxon>
        <taxon>Anthozoa</taxon>
        <taxon>Hexacorallia</taxon>
        <taxon>Scleractinia</taxon>
        <taxon>Astrocoeniina</taxon>
        <taxon>Pocilloporidae</taxon>
        <taxon>Stylophora</taxon>
    </lineage>
</organism>
<dbReference type="PROSITE" id="PS51462">
    <property type="entry name" value="NUDIX"/>
    <property type="match status" value="1"/>
</dbReference>
<gene>
    <name evidence="4" type="primary">nudt18</name>
    <name evidence="4" type="ORF">AWC38_SpisGene8517</name>
</gene>
<evidence type="ECO:0000256" key="1">
    <source>
        <dbReference type="ARBA" id="ARBA00022801"/>
    </source>
</evidence>
<dbReference type="STRING" id="50429.A0A2B4SCL8"/>
<comment type="caution">
    <text evidence="4">The sequence shown here is derived from an EMBL/GenBank/DDBJ whole genome shotgun (WGS) entry which is preliminary data.</text>
</comment>